<proteinExistence type="predicted"/>
<protein>
    <submittedName>
        <fullName evidence="1">Uncharacterized protein</fullName>
    </submittedName>
</protein>
<evidence type="ECO:0000313" key="1">
    <source>
        <dbReference type="EMBL" id="EYC19544.1"/>
    </source>
</evidence>
<accession>A0A016UVX6</accession>
<evidence type="ECO:0000313" key="2">
    <source>
        <dbReference type="Proteomes" id="UP000024635"/>
    </source>
</evidence>
<dbReference type="EMBL" id="JARK01001360">
    <property type="protein sequence ID" value="EYC19544.1"/>
    <property type="molecule type" value="Genomic_DNA"/>
</dbReference>
<name>A0A016UVX6_9BILA</name>
<gene>
    <name evidence="1" type="primary">Acey_s0024.g928</name>
    <name evidence="1" type="ORF">Y032_0024g928</name>
</gene>
<sequence length="84" mass="9339">MSKTDFADKTANDYDGTIDFFGSVHIELVAQLCQTSSDAMSKRFQKTGISKILTAFSIVTVISVRDHPELCQELDVENFRGCCL</sequence>
<dbReference type="Proteomes" id="UP000024635">
    <property type="component" value="Unassembled WGS sequence"/>
</dbReference>
<reference evidence="2" key="1">
    <citation type="journal article" date="2015" name="Nat. Genet.">
        <title>The genome and transcriptome of the zoonotic hookworm Ancylostoma ceylanicum identify infection-specific gene families.</title>
        <authorList>
            <person name="Schwarz E.M."/>
            <person name="Hu Y."/>
            <person name="Antoshechkin I."/>
            <person name="Miller M.M."/>
            <person name="Sternberg P.W."/>
            <person name="Aroian R.V."/>
        </authorList>
    </citation>
    <scope>NUCLEOTIDE SEQUENCE</scope>
    <source>
        <strain evidence="2">HY135</strain>
    </source>
</reference>
<organism evidence="1 2">
    <name type="scientific">Ancylostoma ceylanicum</name>
    <dbReference type="NCBI Taxonomy" id="53326"/>
    <lineage>
        <taxon>Eukaryota</taxon>
        <taxon>Metazoa</taxon>
        <taxon>Ecdysozoa</taxon>
        <taxon>Nematoda</taxon>
        <taxon>Chromadorea</taxon>
        <taxon>Rhabditida</taxon>
        <taxon>Rhabditina</taxon>
        <taxon>Rhabditomorpha</taxon>
        <taxon>Strongyloidea</taxon>
        <taxon>Ancylostomatidae</taxon>
        <taxon>Ancylostomatinae</taxon>
        <taxon>Ancylostoma</taxon>
    </lineage>
</organism>
<comment type="caution">
    <text evidence="1">The sequence shown here is derived from an EMBL/GenBank/DDBJ whole genome shotgun (WGS) entry which is preliminary data.</text>
</comment>
<keyword evidence="2" id="KW-1185">Reference proteome</keyword>
<dbReference type="AlphaFoldDB" id="A0A016UVX6"/>